<comment type="similarity">
    <text evidence="1">Belongs to the UPF0161 family.</text>
</comment>
<dbReference type="PANTHER" id="PTHR33383">
    <property type="entry name" value="MEMBRANE PROTEIN INSERTION EFFICIENCY FACTOR-RELATED"/>
    <property type="match status" value="1"/>
</dbReference>
<gene>
    <name evidence="2" type="primary">yidD</name>
    <name evidence="2" type="ORF">GH975_00655</name>
</gene>
<dbReference type="InterPro" id="IPR002696">
    <property type="entry name" value="Membr_insert_effic_factor_YidD"/>
</dbReference>
<keyword evidence="1" id="KW-0472">Membrane</keyword>
<keyword evidence="1" id="KW-1003">Cell membrane</keyword>
<sequence>MKRVVLGAIRGYQLVISPLIGPRCRYLPTCSQYALEAVQIHGILHGVRLSLRRILRCHPGCPGGYDPVPSKDASPKE</sequence>
<evidence type="ECO:0000313" key="3">
    <source>
        <dbReference type="Proteomes" id="UP000388235"/>
    </source>
</evidence>
<dbReference type="AlphaFoldDB" id="A0A5Q2Q8K8"/>
<keyword evidence="3" id="KW-1185">Reference proteome</keyword>
<accession>A0A5Q2Q8K8</accession>
<dbReference type="RefSeq" id="WP_153712648.1">
    <property type="nucleotide sequence ID" value="NZ_CP045871.1"/>
</dbReference>
<dbReference type="OrthoDB" id="9801753at2"/>
<dbReference type="SMART" id="SM01234">
    <property type="entry name" value="Haemolytic"/>
    <property type="match status" value="1"/>
</dbReference>
<evidence type="ECO:0000313" key="2">
    <source>
        <dbReference type="EMBL" id="QGG79144.1"/>
    </source>
</evidence>
<name>A0A5Q2Q8K8_9GAMM</name>
<dbReference type="HAMAP" id="MF_00386">
    <property type="entry name" value="UPF0161_YidD"/>
    <property type="match status" value="1"/>
</dbReference>
<reference evidence="2 3" key="1">
    <citation type="submission" date="2019-11" db="EMBL/GenBank/DDBJ databases">
        <authorList>
            <person name="Khan S.A."/>
            <person name="Jeon C.O."/>
            <person name="Chun B.H."/>
        </authorList>
    </citation>
    <scope>NUCLEOTIDE SEQUENCE [LARGE SCALE GENOMIC DNA]</scope>
    <source>
        <strain evidence="2 3">IMCC 1097</strain>
    </source>
</reference>
<dbReference type="PANTHER" id="PTHR33383:SF1">
    <property type="entry name" value="MEMBRANE PROTEIN INSERTION EFFICIENCY FACTOR-RELATED"/>
    <property type="match status" value="1"/>
</dbReference>
<organism evidence="2 3">
    <name type="scientific">Litorivicinus lipolyticus</name>
    <dbReference type="NCBI Taxonomy" id="418701"/>
    <lineage>
        <taxon>Bacteria</taxon>
        <taxon>Pseudomonadati</taxon>
        <taxon>Pseudomonadota</taxon>
        <taxon>Gammaproteobacteria</taxon>
        <taxon>Oceanospirillales</taxon>
        <taxon>Litorivicinaceae</taxon>
        <taxon>Litorivicinus</taxon>
    </lineage>
</organism>
<protein>
    <recommendedName>
        <fullName evidence="1">Putative membrane protein insertion efficiency factor</fullName>
    </recommendedName>
</protein>
<evidence type="ECO:0000256" key="1">
    <source>
        <dbReference type="HAMAP-Rule" id="MF_00386"/>
    </source>
</evidence>
<dbReference type="NCBIfam" id="TIGR00278">
    <property type="entry name" value="membrane protein insertion efficiency factor YidD"/>
    <property type="match status" value="1"/>
</dbReference>
<dbReference type="Proteomes" id="UP000388235">
    <property type="component" value="Chromosome"/>
</dbReference>
<proteinExistence type="inferred from homology"/>
<comment type="subcellular location">
    <subcellularLocation>
        <location evidence="1">Cell membrane</location>
        <topology evidence="1">Peripheral membrane protein</topology>
        <orientation evidence="1">Cytoplasmic side</orientation>
    </subcellularLocation>
</comment>
<dbReference type="KEGG" id="llp:GH975_00655"/>
<dbReference type="EMBL" id="CP045871">
    <property type="protein sequence ID" value="QGG79144.1"/>
    <property type="molecule type" value="Genomic_DNA"/>
</dbReference>
<dbReference type="GO" id="GO:0005886">
    <property type="term" value="C:plasma membrane"/>
    <property type="evidence" value="ECO:0007669"/>
    <property type="project" value="UniProtKB-SubCell"/>
</dbReference>
<comment type="function">
    <text evidence="1">Could be involved in insertion of integral membrane proteins into the membrane.</text>
</comment>
<dbReference type="Pfam" id="PF01809">
    <property type="entry name" value="YidD"/>
    <property type="match status" value="1"/>
</dbReference>